<evidence type="ECO:0000256" key="1">
    <source>
        <dbReference type="SAM" id="Coils"/>
    </source>
</evidence>
<keyword evidence="3" id="KW-1185">Reference proteome</keyword>
<proteinExistence type="predicted"/>
<comment type="caution">
    <text evidence="2">The sequence shown here is derived from an EMBL/GenBank/DDBJ whole genome shotgun (WGS) entry which is preliminary data.</text>
</comment>
<reference evidence="2 3" key="1">
    <citation type="submission" date="2024-04" db="EMBL/GenBank/DDBJ databases">
        <title>Bacillus oryzaecorticis sp. nov., a moderately halophilic bacterium isolated from rice husks.</title>
        <authorList>
            <person name="Zhu H.-S."/>
        </authorList>
    </citation>
    <scope>NUCLEOTIDE SEQUENCE [LARGE SCALE GENOMIC DNA]</scope>
    <source>
        <strain evidence="2 3">ZC255</strain>
    </source>
</reference>
<evidence type="ECO:0000313" key="2">
    <source>
        <dbReference type="EMBL" id="MEL3971683.1"/>
    </source>
</evidence>
<accession>A0ABU9K6M5</accession>
<gene>
    <name evidence="2" type="ORF">AAEO50_05255</name>
</gene>
<dbReference type="RefSeq" id="WP_341981219.1">
    <property type="nucleotide sequence ID" value="NZ_JBBYAF010000007.1"/>
</dbReference>
<name>A0ABU9K6M5_9BACI</name>
<dbReference type="Gene3D" id="1.10.357.10">
    <property type="entry name" value="Tetracycline Repressor, domain 2"/>
    <property type="match status" value="1"/>
</dbReference>
<organism evidence="2 3">
    <name type="scientific">Rossellomorea oryzaecorticis</name>
    <dbReference type="NCBI Taxonomy" id="1396505"/>
    <lineage>
        <taxon>Bacteria</taxon>
        <taxon>Bacillati</taxon>
        <taxon>Bacillota</taxon>
        <taxon>Bacilli</taxon>
        <taxon>Bacillales</taxon>
        <taxon>Bacillaceae</taxon>
        <taxon>Rossellomorea</taxon>
    </lineage>
</organism>
<protein>
    <submittedName>
        <fullName evidence="2">Uncharacterized protein</fullName>
    </submittedName>
</protein>
<dbReference type="Proteomes" id="UP001389717">
    <property type="component" value="Unassembled WGS sequence"/>
</dbReference>
<evidence type="ECO:0000313" key="3">
    <source>
        <dbReference type="Proteomes" id="UP001389717"/>
    </source>
</evidence>
<sequence length="145" mass="17210">MTQQNDMDEALKRLEDDYVRAVKENDSTNVKDFIEQFLYDSWEYNDQNIEMIKTVLGRYSSGRIPQRTFRSSFNYMTEELQEKLRQLDHDKVYPVLHSKDGASMLVAFVDGLVLQYYIGAYDVDDLREMTPYLKRVILQMLKTEV</sequence>
<feature type="coiled-coil region" evidence="1">
    <location>
        <begin position="4"/>
        <end position="31"/>
    </location>
</feature>
<dbReference type="EMBL" id="JBBYAF010000007">
    <property type="protein sequence ID" value="MEL3971683.1"/>
    <property type="molecule type" value="Genomic_DNA"/>
</dbReference>
<keyword evidence="1" id="KW-0175">Coiled coil</keyword>